<gene>
    <name evidence="1" type="ORF">E9229_001038</name>
</gene>
<dbReference type="Proteomes" id="UP000523000">
    <property type="component" value="Unassembled WGS sequence"/>
</dbReference>
<keyword evidence="2" id="KW-1185">Reference proteome</keyword>
<dbReference type="AlphaFoldDB" id="A0A839QGM1"/>
<accession>A0A839QGM1</accession>
<protein>
    <submittedName>
        <fullName evidence="1">Uncharacterized protein</fullName>
    </submittedName>
</protein>
<reference evidence="1 2" key="1">
    <citation type="submission" date="2020-08" db="EMBL/GenBank/DDBJ databases">
        <title>Sequencing the genomes of 1000 actinobacteria strains.</title>
        <authorList>
            <person name="Klenk H.-P."/>
        </authorList>
    </citation>
    <scope>NUCLEOTIDE SEQUENCE [LARGE SCALE GENOMIC DNA]</scope>
    <source>
        <strain evidence="1 2">DSM 22826</strain>
    </source>
</reference>
<proteinExistence type="predicted"/>
<dbReference type="EMBL" id="JACHVS010000001">
    <property type="protein sequence ID" value="MBB2994847.1"/>
    <property type="molecule type" value="Genomic_DNA"/>
</dbReference>
<organism evidence="1 2">
    <name type="scientific">Paeniglutamicibacter cryotolerans</name>
    <dbReference type="NCBI Taxonomy" id="670079"/>
    <lineage>
        <taxon>Bacteria</taxon>
        <taxon>Bacillati</taxon>
        <taxon>Actinomycetota</taxon>
        <taxon>Actinomycetes</taxon>
        <taxon>Micrococcales</taxon>
        <taxon>Micrococcaceae</taxon>
        <taxon>Paeniglutamicibacter</taxon>
    </lineage>
</organism>
<dbReference type="RefSeq" id="WP_183510179.1">
    <property type="nucleotide sequence ID" value="NZ_BAABGK010000013.1"/>
</dbReference>
<evidence type="ECO:0000313" key="1">
    <source>
        <dbReference type="EMBL" id="MBB2994847.1"/>
    </source>
</evidence>
<evidence type="ECO:0000313" key="2">
    <source>
        <dbReference type="Proteomes" id="UP000523000"/>
    </source>
</evidence>
<name>A0A839QGM1_9MICC</name>
<sequence>MNTPNIPEQHASDDFDVELENAKENPVRAAARWVVGLADAALGGDGTDVMGATAVVRRKDNDAEILRVTGNNIDEAEGLIALIRSDLEQLSRDEFLAEWGGKDNAEPVG</sequence>
<comment type="caution">
    <text evidence="1">The sequence shown here is derived from an EMBL/GenBank/DDBJ whole genome shotgun (WGS) entry which is preliminary data.</text>
</comment>